<proteinExistence type="predicted"/>
<dbReference type="EMBL" id="JABTTE010000002">
    <property type="protein sequence ID" value="NSL50537.1"/>
    <property type="molecule type" value="Genomic_DNA"/>
</dbReference>
<feature type="domain" description="AMP-binding enzyme C-terminal" evidence="3">
    <location>
        <begin position="439"/>
        <end position="517"/>
    </location>
</feature>
<evidence type="ECO:0000313" key="5">
    <source>
        <dbReference type="Proteomes" id="UP000625804"/>
    </source>
</evidence>
<evidence type="ECO:0000256" key="1">
    <source>
        <dbReference type="ARBA" id="ARBA00022598"/>
    </source>
</evidence>
<protein>
    <submittedName>
        <fullName evidence="4">Benzoate-CoA ligase family protein</fullName>
    </submittedName>
</protein>
<dbReference type="InterPro" id="IPR011957">
    <property type="entry name" value="Benz_CoA_lig"/>
</dbReference>
<dbReference type="GO" id="GO:0005524">
    <property type="term" value="F:ATP binding"/>
    <property type="evidence" value="ECO:0007669"/>
    <property type="project" value="InterPro"/>
</dbReference>
<sequence>MNLLTNSHVRGIASKYNAASFFIDKKIEDGLGQEIAIYYKDEKITYKKLQEKINQFGNVLLALNVEMEQRILIVCYDTPDFIAAFFGAIKIGAVPIPVNTNMQPHDYEYFLNNSRSKVLVIHQNIWNLIKDRRQNFVYLEHVVVISDEPVNEPDTKDFYNWMQQASTELDCAHTSREDAAFWLYSSGSTGSPKGVIHLQHDMQYAYENYAKNILKINKNDITFSASKLFFAYGLGNGMYFPLGAGASTVLVPERPTPEVVFETIEKYRPTIFFGVPTLYGAMFNYLEQTGKKYDLSSLRVCVSAGEALPAAYVTKWKKLFNLDILDGIGSTEVLHIYLSNQIGNVREGSSGKVVPGYEAKILDENGSILPDKEIGNLWIKGDSIADRYWNLHEENKKRFHGEWFHTGDRYYRDEDGYYWYCGRADDMMKIGGIWVSPIEVESSLLEHESVLETAVVGVTNEDGLVKTKAFVVLKEGFEPSLRLENELKNFVKSRLASYKYPRIIEFVKELPKTATGKIQRFKLRQL</sequence>
<accession>A0A8J8GBA8</accession>
<dbReference type="AlphaFoldDB" id="A0A8J8GBA8"/>
<dbReference type="PANTHER" id="PTHR43352:SF1">
    <property type="entry name" value="ANTHRANILATE--COA LIGASE"/>
    <property type="match status" value="1"/>
</dbReference>
<dbReference type="GO" id="GO:0016878">
    <property type="term" value="F:acid-thiol ligase activity"/>
    <property type="evidence" value="ECO:0007669"/>
    <property type="project" value="TreeGrafter"/>
</dbReference>
<dbReference type="InterPro" id="IPR000873">
    <property type="entry name" value="AMP-dep_synth/lig_dom"/>
</dbReference>
<feature type="domain" description="AMP-dependent synthetase/ligase" evidence="2">
    <location>
        <begin position="33"/>
        <end position="389"/>
    </location>
</feature>
<gene>
    <name evidence="4" type="ORF">HR057_02025</name>
</gene>
<keyword evidence="5" id="KW-1185">Reference proteome</keyword>
<dbReference type="InterPro" id="IPR045851">
    <property type="entry name" value="AMP-bd_C_sf"/>
</dbReference>
<dbReference type="InterPro" id="IPR025110">
    <property type="entry name" value="AMP-bd_C"/>
</dbReference>
<evidence type="ECO:0000259" key="3">
    <source>
        <dbReference type="Pfam" id="PF13193"/>
    </source>
</evidence>
<dbReference type="Gene3D" id="3.40.50.980">
    <property type="match status" value="1"/>
</dbReference>
<reference evidence="4" key="1">
    <citation type="submission" date="2020-06" db="EMBL/GenBank/DDBJ databases">
        <title>A novel thermopfilic bacterium from Erzurum, Turkey.</title>
        <authorList>
            <person name="Adiguzel A."/>
            <person name="Ay H."/>
            <person name="Baltaci M.O."/>
        </authorList>
    </citation>
    <scope>NUCLEOTIDE SEQUENCE</scope>
    <source>
        <strain evidence="4">P2</strain>
    </source>
</reference>
<dbReference type="Pfam" id="PF00501">
    <property type="entry name" value="AMP-binding"/>
    <property type="match status" value="1"/>
</dbReference>
<dbReference type="Gene3D" id="3.30.300.30">
    <property type="match status" value="1"/>
</dbReference>
<evidence type="ECO:0000259" key="2">
    <source>
        <dbReference type="Pfam" id="PF00501"/>
    </source>
</evidence>
<dbReference type="RefSeq" id="WP_173729741.1">
    <property type="nucleotide sequence ID" value="NZ_JABTTE010000002.1"/>
</dbReference>
<dbReference type="NCBIfam" id="TIGR02262">
    <property type="entry name" value="benz_CoA_lig"/>
    <property type="match status" value="1"/>
</dbReference>
<dbReference type="PANTHER" id="PTHR43352">
    <property type="entry name" value="ACETYL-COA SYNTHETASE"/>
    <property type="match status" value="1"/>
</dbReference>
<dbReference type="Pfam" id="PF13193">
    <property type="entry name" value="AMP-binding_C"/>
    <property type="match status" value="1"/>
</dbReference>
<name>A0A8J8GBA8_9BACI</name>
<dbReference type="Gene3D" id="2.30.38.10">
    <property type="entry name" value="Luciferase, Domain 3"/>
    <property type="match status" value="1"/>
</dbReference>
<dbReference type="Proteomes" id="UP000625804">
    <property type="component" value="Unassembled WGS sequence"/>
</dbReference>
<organism evidence="4 5">
    <name type="scientific">Calidifontibacillus erzurumensis</name>
    <dbReference type="NCBI Taxonomy" id="2741433"/>
    <lineage>
        <taxon>Bacteria</taxon>
        <taxon>Bacillati</taxon>
        <taxon>Bacillota</taxon>
        <taxon>Bacilli</taxon>
        <taxon>Bacillales</taxon>
        <taxon>Bacillaceae</taxon>
        <taxon>Calidifontibacillus/Schinkia group</taxon>
        <taxon>Calidifontibacillus</taxon>
    </lineage>
</organism>
<dbReference type="GO" id="GO:0016405">
    <property type="term" value="F:CoA-ligase activity"/>
    <property type="evidence" value="ECO:0007669"/>
    <property type="project" value="InterPro"/>
</dbReference>
<comment type="caution">
    <text evidence="4">The sequence shown here is derived from an EMBL/GenBank/DDBJ whole genome shotgun (WGS) entry which is preliminary data.</text>
</comment>
<keyword evidence="1 4" id="KW-0436">Ligase</keyword>
<dbReference type="SUPFAM" id="SSF56801">
    <property type="entry name" value="Acetyl-CoA synthetase-like"/>
    <property type="match status" value="1"/>
</dbReference>
<evidence type="ECO:0000313" key="4">
    <source>
        <dbReference type="EMBL" id="NSL50537.1"/>
    </source>
</evidence>
<dbReference type="GO" id="GO:0044550">
    <property type="term" value="P:secondary metabolite biosynthetic process"/>
    <property type="evidence" value="ECO:0007669"/>
    <property type="project" value="TreeGrafter"/>
</dbReference>
<dbReference type="Gene3D" id="3.40.50.12820">
    <property type="match status" value="1"/>
</dbReference>